<keyword evidence="3" id="KW-1185">Reference proteome</keyword>
<comment type="caution">
    <text evidence="2">The sequence shown here is derived from an EMBL/GenBank/DDBJ whole genome shotgun (WGS) entry which is preliminary data.</text>
</comment>
<keyword evidence="1" id="KW-1133">Transmembrane helix</keyword>
<dbReference type="PATRIC" id="fig|452.5.peg.1170"/>
<dbReference type="AlphaFoldDB" id="A0A0W0Z613"/>
<proteinExistence type="predicted"/>
<reference evidence="2 3" key="1">
    <citation type="submission" date="2015-11" db="EMBL/GenBank/DDBJ databases">
        <title>Genomic analysis of 38 Legionella species identifies large and diverse effector repertoires.</title>
        <authorList>
            <person name="Burstein D."/>
            <person name="Amaro F."/>
            <person name="Zusman T."/>
            <person name="Lifshitz Z."/>
            <person name="Cohen O."/>
            <person name="Gilbert J.A."/>
            <person name="Pupko T."/>
            <person name="Shuman H.A."/>
            <person name="Segal G."/>
        </authorList>
    </citation>
    <scope>NUCLEOTIDE SEQUENCE [LARGE SCALE GENOMIC DNA]</scope>
    <source>
        <strain evidence="2 3">Mt.St.Helens-9</strain>
    </source>
</reference>
<feature type="transmembrane region" description="Helical" evidence="1">
    <location>
        <begin position="26"/>
        <end position="49"/>
    </location>
</feature>
<dbReference type="EMBL" id="LNYX01000013">
    <property type="protein sequence ID" value="KTD64259.1"/>
    <property type="molecule type" value="Genomic_DNA"/>
</dbReference>
<keyword evidence="1" id="KW-0812">Transmembrane</keyword>
<evidence type="ECO:0000313" key="2">
    <source>
        <dbReference type="EMBL" id="KTD64259.1"/>
    </source>
</evidence>
<evidence type="ECO:0000256" key="1">
    <source>
        <dbReference type="SAM" id="Phobius"/>
    </source>
</evidence>
<sequence>MVCMKKLTCLINCAFKGLSKINWHHLFLLASFFNSGNINTVLILIAIILHMNLRIKIEISKLANDRKKGGSLIKILLNMFIKERSQ</sequence>
<evidence type="ECO:0000313" key="3">
    <source>
        <dbReference type="Proteomes" id="UP000054877"/>
    </source>
</evidence>
<accession>A0A0W0Z613</accession>
<gene>
    <name evidence="2" type="ORF">Lspi_1066</name>
</gene>
<organism evidence="2 3">
    <name type="scientific">Legionella spiritensis</name>
    <dbReference type="NCBI Taxonomy" id="452"/>
    <lineage>
        <taxon>Bacteria</taxon>
        <taxon>Pseudomonadati</taxon>
        <taxon>Pseudomonadota</taxon>
        <taxon>Gammaproteobacteria</taxon>
        <taxon>Legionellales</taxon>
        <taxon>Legionellaceae</taxon>
        <taxon>Legionella</taxon>
    </lineage>
</organism>
<name>A0A0W0Z613_LEGSP</name>
<dbReference type="Proteomes" id="UP000054877">
    <property type="component" value="Unassembled WGS sequence"/>
</dbReference>
<protein>
    <submittedName>
        <fullName evidence="2">Uncharacterized protein</fullName>
    </submittedName>
</protein>
<keyword evidence="1" id="KW-0472">Membrane</keyword>